<reference evidence="6 7" key="1">
    <citation type="submission" date="2020-01" db="EMBL/GenBank/DDBJ databases">
        <title>Paenibacillus soybeanensis sp. nov. isolated from the nodules of soybean (Glycine max(L.) Merr).</title>
        <authorList>
            <person name="Wang H."/>
        </authorList>
    </citation>
    <scope>NUCLEOTIDE SEQUENCE [LARGE SCALE GENOMIC DNA]</scope>
    <source>
        <strain evidence="6 7">DSM 23054</strain>
    </source>
</reference>
<dbReference type="EMBL" id="JAAAMU010000009">
    <property type="protein sequence ID" value="NBC70880.1"/>
    <property type="molecule type" value="Genomic_DNA"/>
</dbReference>
<evidence type="ECO:0000256" key="4">
    <source>
        <dbReference type="ARBA" id="ARBA00022837"/>
    </source>
</evidence>
<comment type="caution">
    <text evidence="6">The sequence shown here is derived from an EMBL/GenBank/DDBJ whole genome shotgun (WGS) entry which is preliminary data.</text>
</comment>
<dbReference type="GO" id="GO:0016740">
    <property type="term" value="F:transferase activity"/>
    <property type="evidence" value="ECO:0007669"/>
    <property type="project" value="UniProtKB-KW"/>
</dbReference>
<dbReference type="InterPro" id="IPR000917">
    <property type="entry name" value="Sulfatase_N"/>
</dbReference>
<sequence>MSTNRKRPNVIVFFTDQQRWDTTGIHGNPLGLTPNFDRMAQEGTHAAHSFTCQPVCGPARSCLQTGKHATSTGSYRNGIPLAEGNVTLAEHFAGAGYRTGYIGKWHLADEEPVPAGKRGGYDYWLASNTLEFSSDSYDTVMYDGNNQAVKLPGYRVDAMTDAAIRFIDGNQDDPFFLFLSYIEPHHQNHLDNYPAPVGYEGLYAGRWTPPDLAALGGTAAQHLGGYYGMVKRLDEALGRLNDALRSLGLAEDTVILFTSDHGCHFKTRNAEYKRSCHDSSIRVPTALIGPGFSGGGRLKRLVSLVDLPPTLLDAASIPVPDEMEGRSLLRELRGEADDEPNDVFVQISETQVGRALRTPRWKYSVSAPGKNGWDEAASDTYREEFLYDLEADPHELANLIGLDSYNEVTAGLRERLLERIREVEGASPVIELAESRPSGQRRASLR</sequence>
<evidence type="ECO:0000256" key="3">
    <source>
        <dbReference type="ARBA" id="ARBA00022801"/>
    </source>
</evidence>
<evidence type="ECO:0000256" key="2">
    <source>
        <dbReference type="ARBA" id="ARBA00022723"/>
    </source>
</evidence>
<keyword evidence="3 6" id="KW-0378">Hydrolase</keyword>
<dbReference type="OrthoDB" id="9762324at2"/>
<dbReference type="PROSITE" id="PS00149">
    <property type="entry name" value="SULFATASE_2"/>
    <property type="match status" value="1"/>
</dbReference>
<dbReference type="InterPro" id="IPR017850">
    <property type="entry name" value="Alkaline_phosphatase_core_sf"/>
</dbReference>
<keyword evidence="7" id="KW-1185">Reference proteome</keyword>
<evidence type="ECO:0000313" key="7">
    <source>
        <dbReference type="Proteomes" id="UP000558113"/>
    </source>
</evidence>
<dbReference type="AlphaFoldDB" id="A0A7X4YQW1"/>
<keyword evidence="6" id="KW-0808">Transferase</keyword>
<dbReference type="PANTHER" id="PTHR42693">
    <property type="entry name" value="ARYLSULFATASE FAMILY MEMBER"/>
    <property type="match status" value="1"/>
</dbReference>
<dbReference type="Pfam" id="PF00884">
    <property type="entry name" value="Sulfatase"/>
    <property type="match status" value="1"/>
</dbReference>
<evidence type="ECO:0000259" key="5">
    <source>
        <dbReference type="Pfam" id="PF00884"/>
    </source>
</evidence>
<dbReference type="Gene3D" id="3.40.720.10">
    <property type="entry name" value="Alkaline Phosphatase, subunit A"/>
    <property type="match status" value="1"/>
</dbReference>
<evidence type="ECO:0000313" key="6">
    <source>
        <dbReference type="EMBL" id="NBC70880.1"/>
    </source>
</evidence>
<dbReference type="PANTHER" id="PTHR42693:SF53">
    <property type="entry name" value="ENDO-4-O-SULFATASE"/>
    <property type="match status" value="1"/>
</dbReference>
<dbReference type="GO" id="GO:0004065">
    <property type="term" value="F:arylsulfatase activity"/>
    <property type="evidence" value="ECO:0007669"/>
    <property type="project" value="TreeGrafter"/>
</dbReference>
<feature type="domain" description="Sulfatase N-terminal" evidence="5">
    <location>
        <begin position="8"/>
        <end position="316"/>
    </location>
</feature>
<dbReference type="RefSeq" id="WP_161700283.1">
    <property type="nucleotide sequence ID" value="NZ_JAAAMU010000009.1"/>
</dbReference>
<keyword evidence="4" id="KW-0106">Calcium</keyword>
<dbReference type="InterPro" id="IPR024607">
    <property type="entry name" value="Sulfatase_CS"/>
</dbReference>
<dbReference type="SUPFAM" id="SSF53649">
    <property type="entry name" value="Alkaline phosphatase-like"/>
    <property type="match status" value="1"/>
</dbReference>
<dbReference type="GO" id="GO:0046872">
    <property type="term" value="F:metal ion binding"/>
    <property type="evidence" value="ECO:0007669"/>
    <property type="project" value="UniProtKB-KW"/>
</dbReference>
<dbReference type="Proteomes" id="UP000558113">
    <property type="component" value="Unassembled WGS sequence"/>
</dbReference>
<accession>A0A7X4YQW1</accession>
<dbReference type="InterPro" id="IPR050738">
    <property type="entry name" value="Sulfatase"/>
</dbReference>
<proteinExistence type="inferred from homology"/>
<evidence type="ECO:0000256" key="1">
    <source>
        <dbReference type="ARBA" id="ARBA00008779"/>
    </source>
</evidence>
<gene>
    <name evidence="6" type="ORF">GT003_17915</name>
</gene>
<comment type="similarity">
    <text evidence="1">Belongs to the sulfatase family.</text>
</comment>
<name>A0A7X4YQW1_9BACL</name>
<organism evidence="6 7">
    <name type="scientific">Paenibacillus sacheonensis</name>
    <dbReference type="NCBI Taxonomy" id="742054"/>
    <lineage>
        <taxon>Bacteria</taxon>
        <taxon>Bacillati</taxon>
        <taxon>Bacillota</taxon>
        <taxon>Bacilli</taxon>
        <taxon>Bacillales</taxon>
        <taxon>Paenibacillaceae</taxon>
        <taxon>Paenibacillus</taxon>
    </lineage>
</organism>
<dbReference type="CDD" id="cd16152">
    <property type="entry name" value="sulfatase_like"/>
    <property type="match status" value="1"/>
</dbReference>
<protein>
    <submittedName>
        <fullName evidence="6">Sulfatase-like hydrolase/transferase</fullName>
    </submittedName>
</protein>
<keyword evidence="2" id="KW-0479">Metal-binding</keyword>